<keyword evidence="3" id="KW-1185">Reference proteome</keyword>
<organism evidence="2 3">
    <name type="scientific">Luteibacter yeojuensis</name>
    <dbReference type="NCBI Taxonomy" id="345309"/>
    <lineage>
        <taxon>Bacteria</taxon>
        <taxon>Pseudomonadati</taxon>
        <taxon>Pseudomonadota</taxon>
        <taxon>Gammaproteobacteria</taxon>
        <taxon>Lysobacterales</taxon>
        <taxon>Rhodanobacteraceae</taxon>
        <taxon>Luteibacter</taxon>
    </lineage>
</organism>
<dbReference type="InterPro" id="IPR001387">
    <property type="entry name" value="Cro/C1-type_HTH"/>
</dbReference>
<dbReference type="InterPro" id="IPR010982">
    <property type="entry name" value="Lambda_DNA-bd_dom_sf"/>
</dbReference>
<comment type="caution">
    <text evidence="2">The sequence shown here is derived from an EMBL/GenBank/DDBJ whole genome shotgun (WGS) entry which is preliminary data.</text>
</comment>
<dbReference type="CDD" id="cd00093">
    <property type="entry name" value="HTH_XRE"/>
    <property type="match status" value="1"/>
</dbReference>
<sequence length="173" mass="19437">MIGFVTTSIAMQPSVSSQKNDLSREAVATRTQWVNSRFNSHISSRTTKPAPSAAELLKSKEEWRDREYRACYAEAAVEQGVAFQIQVNRKRRGWSQKELADRVGTRQNAICRLEDPDYGSHSLRMLMKVAAAFDVALIVKLASFSTLARESESLSEHQLYAAGYDEEIGMDET</sequence>
<dbReference type="SMART" id="SM00530">
    <property type="entry name" value="HTH_XRE"/>
    <property type="match status" value="1"/>
</dbReference>
<dbReference type="GO" id="GO:0003677">
    <property type="term" value="F:DNA binding"/>
    <property type="evidence" value="ECO:0007669"/>
    <property type="project" value="InterPro"/>
</dbReference>
<protein>
    <submittedName>
        <fullName evidence="2">Helix-turn-helix transcriptional regulator</fullName>
    </submittedName>
</protein>
<dbReference type="PROSITE" id="PS50943">
    <property type="entry name" value="HTH_CROC1"/>
    <property type="match status" value="1"/>
</dbReference>
<dbReference type="SUPFAM" id="SSF47413">
    <property type="entry name" value="lambda repressor-like DNA-binding domains"/>
    <property type="match status" value="1"/>
</dbReference>
<name>A0A7X5QU21_9GAMM</name>
<reference evidence="2 3" key="1">
    <citation type="journal article" date="2006" name="Int. J. Syst. Evol. Microbiol.">
        <title>Dyella yeojuensis sp. nov., isolated from greenhouse soil in Korea.</title>
        <authorList>
            <person name="Kim B.Y."/>
            <person name="Weon H.Y."/>
            <person name="Lee K.H."/>
            <person name="Seok S.J."/>
            <person name="Kwon S.W."/>
            <person name="Go S.J."/>
            <person name="Stackebrandt E."/>
        </authorList>
    </citation>
    <scope>NUCLEOTIDE SEQUENCE [LARGE SCALE GENOMIC DNA]</scope>
    <source>
        <strain evidence="2 3">DSM 17673</strain>
    </source>
</reference>
<dbReference type="AlphaFoldDB" id="A0A7X5QU21"/>
<feature type="domain" description="HTH cro/C1-type" evidence="1">
    <location>
        <begin position="89"/>
        <end position="144"/>
    </location>
</feature>
<proteinExistence type="predicted"/>
<dbReference type="Gene3D" id="1.10.260.40">
    <property type="entry name" value="lambda repressor-like DNA-binding domains"/>
    <property type="match status" value="1"/>
</dbReference>
<accession>A0A7X5QU21</accession>
<evidence type="ECO:0000259" key="1">
    <source>
        <dbReference type="PROSITE" id="PS50943"/>
    </source>
</evidence>
<dbReference type="Pfam" id="PF01381">
    <property type="entry name" value="HTH_3"/>
    <property type="match status" value="1"/>
</dbReference>
<evidence type="ECO:0000313" key="2">
    <source>
        <dbReference type="EMBL" id="NID15416.1"/>
    </source>
</evidence>
<dbReference type="EMBL" id="JAAQTL010000001">
    <property type="protein sequence ID" value="NID15416.1"/>
    <property type="molecule type" value="Genomic_DNA"/>
</dbReference>
<evidence type="ECO:0000313" key="3">
    <source>
        <dbReference type="Proteomes" id="UP000518878"/>
    </source>
</evidence>
<gene>
    <name evidence="2" type="ORF">HBF32_08065</name>
</gene>
<dbReference type="Proteomes" id="UP000518878">
    <property type="component" value="Unassembled WGS sequence"/>
</dbReference>